<dbReference type="InterPro" id="IPR006158">
    <property type="entry name" value="Cobalamin-bd"/>
</dbReference>
<organism evidence="11 12">
    <name type="scientific">Sandaracinus amylolyticus</name>
    <dbReference type="NCBI Taxonomy" id="927083"/>
    <lineage>
        <taxon>Bacteria</taxon>
        <taxon>Pseudomonadati</taxon>
        <taxon>Myxococcota</taxon>
        <taxon>Polyangia</taxon>
        <taxon>Polyangiales</taxon>
        <taxon>Sandaracinaceae</taxon>
        <taxon>Sandaracinus</taxon>
    </lineage>
</organism>
<dbReference type="GO" id="GO:0051539">
    <property type="term" value="F:4 iron, 4 sulfur cluster binding"/>
    <property type="evidence" value="ECO:0007669"/>
    <property type="project" value="UniProtKB-KW"/>
</dbReference>
<comment type="cofactor">
    <cofactor evidence="1">
        <name>[4Fe-4S] cluster</name>
        <dbReference type="ChEBI" id="CHEBI:49883"/>
    </cofactor>
</comment>
<feature type="region of interest" description="Disordered" evidence="8">
    <location>
        <begin position="395"/>
        <end position="415"/>
    </location>
</feature>
<feature type="domain" description="B12-binding" evidence="9">
    <location>
        <begin position="2"/>
        <end position="132"/>
    </location>
</feature>
<dbReference type="GO" id="GO:0003824">
    <property type="term" value="F:catalytic activity"/>
    <property type="evidence" value="ECO:0007669"/>
    <property type="project" value="InterPro"/>
</dbReference>
<evidence type="ECO:0000313" key="12">
    <source>
        <dbReference type="Proteomes" id="UP000034883"/>
    </source>
</evidence>
<evidence type="ECO:0000256" key="5">
    <source>
        <dbReference type="ARBA" id="ARBA00022723"/>
    </source>
</evidence>
<evidence type="ECO:0000256" key="2">
    <source>
        <dbReference type="ARBA" id="ARBA00022603"/>
    </source>
</evidence>
<dbReference type="Pfam" id="PF04055">
    <property type="entry name" value="Radical_SAM"/>
    <property type="match status" value="1"/>
</dbReference>
<dbReference type="InterPro" id="IPR023404">
    <property type="entry name" value="rSAM_horseshoe"/>
</dbReference>
<evidence type="ECO:0000256" key="6">
    <source>
        <dbReference type="ARBA" id="ARBA00023004"/>
    </source>
</evidence>
<dbReference type="Pfam" id="PF02310">
    <property type="entry name" value="B12-binding"/>
    <property type="match status" value="1"/>
</dbReference>
<evidence type="ECO:0000259" key="9">
    <source>
        <dbReference type="PROSITE" id="PS51332"/>
    </source>
</evidence>
<dbReference type="InterPro" id="IPR007197">
    <property type="entry name" value="rSAM"/>
</dbReference>
<keyword evidence="5" id="KW-0479">Metal-binding</keyword>
<dbReference type="SMART" id="SM00729">
    <property type="entry name" value="Elp3"/>
    <property type="match status" value="1"/>
</dbReference>
<dbReference type="GO" id="GO:0005829">
    <property type="term" value="C:cytosol"/>
    <property type="evidence" value="ECO:0007669"/>
    <property type="project" value="TreeGrafter"/>
</dbReference>
<dbReference type="SFLD" id="SFLDG01082">
    <property type="entry name" value="B12-binding_domain_containing"/>
    <property type="match status" value="1"/>
</dbReference>
<dbReference type="KEGG" id="samy:DB32_000363"/>
<keyword evidence="3" id="KW-0808">Transferase</keyword>
<name>A0A0F6SDC7_9BACT</name>
<dbReference type="PROSITE" id="PS51332">
    <property type="entry name" value="B12_BINDING"/>
    <property type="match status" value="1"/>
</dbReference>
<dbReference type="Proteomes" id="UP000034883">
    <property type="component" value="Chromosome"/>
</dbReference>
<dbReference type="InterPro" id="IPR051198">
    <property type="entry name" value="BchE-like"/>
</dbReference>
<dbReference type="PANTHER" id="PTHR43409">
    <property type="entry name" value="ANAEROBIC MAGNESIUM-PROTOPORPHYRIN IX MONOMETHYL ESTER CYCLASE-RELATED"/>
    <property type="match status" value="1"/>
</dbReference>
<sequence length="558" mass="61639">MRVLFLFFTDPPRPFSPSVAALAAVVRASGHEASALEVSLRSKIDEVAARIESLSPDVLAVSAMSRDWPGAQTLLSRVVPRIAAYVVVGGYHASMAPHDVARCASVDAIAIGEGERPLRALLDQLPSGRPTRSIPGLWVRGPDGFTGPPPSADPEPDIAALLPWDYDVFGDLRASLARGINTFGPHVDRFLPTRASRGCPFTCSYCSAPRWGKLHAFETRRNVIPVAQLCDELSRLRDRYAPDGFEFWDEHFPIDLEWLDALAKEYPRRVALPFKVEMHPSAASRRRLELLKEAGCVLFHCGVEAGDEELRREVLHRRTRDVVLQRVFDDARAVGLGTSASLMTVLPGETRAQAHSTVALLRKLRPGSFMWSTYHALPGTVLGEASTDRWPDPARERFDDWDLPAPRVPSAMNERERNDTFRELAELQSDLVRAASREADAPTRARPVEIPHAPRRASTALAALLGLAPPGATTQGMRLETVREERGTLVLELDDAAARLPRQRIVLGPRDGSPYYRASQHVAISYRGREAPPHLLRAIDEIAVRLGTTTLDDLRRAL</sequence>
<keyword evidence="4" id="KW-0949">S-adenosyl-L-methionine</keyword>
<dbReference type="InterPro" id="IPR058240">
    <property type="entry name" value="rSAM_sf"/>
</dbReference>
<dbReference type="InterPro" id="IPR006638">
    <property type="entry name" value="Elp3/MiaA/NifB-like_rSAM"/>
</dbReference>
<evidence type="ECO:0000259" key="10">
    <source>
        <dbReference type="PROSITE" id="PS51918"/>
    </source>
</evidence>
<dbReference type="AlphaFoldDB" id="A0A0F6SDC7"/>
<dbReference type="SFLD" id="SFLDG01123">
    <property type="entry name" value="methyltransferase_(Class_B)"/>
    <property type="match status" value="1"/>
</dbReference>
<evidence type="ECO:0000256" key="1">
    <source>
        <dbReference type="ARBA" id="ARBA00001966"/>
    </source>
</evidence>
<keyword evidence="6" id="KW-0408">Iron</keyword>
<dbReference type="STRING" id="927083.DB32_000363"/>
<accession>A0A0F6SDC7</accession>
<keyword evidence="2" id="KW-0489">Methyltransferase</keyword>
<dbReference type="GO" id="GO:0046872">
    <property type="term" value="F:metal ion binding"/>
    <property type="evidence" value="ECO:0007669"/>
    <property type="project" value="UniProtKB-KW"/>
</dbReference>
<feature type="domain" description="Radical SAM core" evidence="10">
    <location>
        <begin position="183"/>
        <end position="415"/>
    </location>
</feature>
<dbReference type="CDD" id="cd01335">
    <property type="entry name" value="Radical_SAM"/>
    <property type="match status" value="1"/>
</dbReference>
<dbReference type="SUPFAM" id="SSF102114">
    <property type="entry name" value="Radical SAM enzymes"/>
    <property type="match status" value="1"/>
</dbReference>
<dbReference type="EMBL" id="CP011125">
    <property type="protein sequence ID" value="AKF03214.1"/>
    <property type="molecule type" value="Genomic_DNA"/>
</dbReference>
<protein>
    <submittedName>
        <fullName evidence="11">Radical SAM domain protein</fullName>
    </submittedName>
</protein>
<evidence type="ECO:0000256" key="8">
    <source>
        <dbReference type="SAM" id="MobiDB-lite"/>
    </source>
</evidence>
<gene>
    <name evidence="11" type="ORF">DB32_000363</name>
</gene>
<keyword evidence="7" id="KW-0411">Iron-sulfur</keyword>
<reference evidence="11 12" key="1">
    <citation type="submission" date="2015-03" db="EMBL/GenBank/DDBJ databases">
        <title>Genome assembly of Sandaracinus amylolyticus DSM 53668.</title>
        <authorList>
            <person name="Sharma G."/>
            <person name="Subramanian S."/>
        </authorList>
    </citation>
    <scope>NUCLEOTIDE SEQUENCE [LARGE SCALE GENOMIC DNA]</scope>
    <source>
        <strain evidence="11 12">DSM 53668</strain>
    </source>
</reference>
<dbReference type="InterPro" id="IPR034466">
    <property type="entry name" value="Methyltransferase_Class_B"/>
</dbReference>
<evidence type="ECO:0000256" key="3">
    <source>
        <dbReference type="ARBA" id="ARBA00022679"/>
    </source>
</evidence>
<dbReference type="Gene3D" id="3.80.30.20">
    <property type="entry name" value="tm_1862 like domain"/>
    <property type="match status" value="1"/>
</dbReference>
<dbReference type="OrthoDB" id="9804952at2"/>
<dbReference type="GO" id="GO:0031419">
    <property type="term" value="F:cobalamin binding"/>
    <property type="evidence" value="ECO:0007669"/>
    <property type="project" value="InterPro"/>
</dbReference>
<dbReference type="Gene3D" id="3.40.50.280">
    <property type="entry name" value="Cobalamin-binding domain"/>
    <property type="match status" value="1"/>
</dbReference>
<evidence type="ECO:0000313" key="11">
    <source>
        <dbReference type="EMBL" id="AKF03214.1"/>
    </source>
</evidence>
<evidence type="ECO:0000256" key="7">
    <source>
        <dbReference type="ARBA" id="ARBA00023014"/>
    </source>
</evidence>
<dbReference type="PROSITE" id="PS51918">
    <property type="entry name" value="RADICAL_SAM"/>
    <property type="match status" value="1"/>
</dbReference>
<dbReference type="RefSeq" id="WP_053230672.1">
    <property type="nucleotide sequence ID" value="NZ_CP011125.1"/>
</dbReference>
<evidence type="ECO:0000256" key="4">
    <source>
        <dbReference type="ARBA" id="ARBA00022691"/>
    </source>
</evidence>
<dbReference type="PANTHER" id="PTHR43409:SF7">
    <property type="entry name" value="BLL1977 PROTEIN"/>
    <property type="match status" value="1"/>
</dbReference>
<proteinExistence type="predicted"/>
<keyword evidence="12" id="KW-1185">Reference proteome</keyword>
<dbReference type="SFLD" id="SFLDS00029">
    <property type="entry name" value="Radical_SAM"/>
    <property type="match status" value="1"/>
</dbReference>